<organism evidence="6 7">
    <name type="scientific">Polypedilum vanderplanki</name>
    <name type="common">Sleeping chironomid midge</name>
    <dbReference type="NCBI Taxonomy" id="319348"/>
    <lineage>
        <taxon>Eukaryota</taxon>
        <taxon>Metazoa</taxon>
        <taxon>Ecdysozoa</taxon>
        <taxon>Arthropoda</taxon>
        <taxon>Hexapoda</taxon>
        <taxon>Insecta</taxon>
        <taxon>Pterygota</taxon>
        <taxon>Neoptera</taxon>
        <taxon>Endopterygota</taxon>
        <taxon>Diptera</taxon>
        <taxon>Nematocera</taxon>
        <taxon>Chironomoidea</taxon>
        <taxon>Chironomidae</taxon>
        <taxon>Chironominae</taxon>
        <taxon>Polypedilum</taxon>
        <taxon>Polypedilum</taxon>
    </lineage>
</organism>
<reference evidence="6" key="1">
    <citation type="submission" date="2021-03" db="EMBL/GenBank/DDBJ databases">
        <title>Chromosome level genome of the anhydrobiotic midge Polypedilum vanderplanki.</title>
        <authorList>
            <person name="Yoshida Y."/>
            <person name="Kikawada T."/>
            <person name="Gusev O."/>
        </authorList>
    </citation>
    <scope>NUCLEOTIDE SEQUENCE</scope>
    <source>
        <strain evidence="6">NIAS01</strain>
        <tissue evidence="6">Whole body or cell culture</tissue>
    </source>
</reference>
<dbReference type="SUPFAM" id="SSF53474">
    <property type="entry name" value="alpha/beta-Hydrolases"/>
    <property type="match status" value="1"/>
</dbReference>
<dbReference type="Proteomes" id="UP001107558">
    <property type="component" value="Chromosome 3"/>
</dbReference>
<dbReference type="PROSITE" id="PS00941">
    <property type="entry name" value="CARBOXYLESTERASE_B_2"/>
    <property type="match status" value="1"/>
</dbReference>
<keyword evidence="2 4" id="KW-0732">Signal</keyword>
<dbReference type="Gene3D" id="3.40.50.1820">
    <property type="entry name" value="alpha/beta hydrolase"/>
    <property type="match status" value="1"/>
</dbReference>
<comment type="caution">
    <text evidence="6">The sequence shown here is derived from an EMBL/GenBank/DDBJ whole genome shotgun (WGS) entry which is preliminary data.</text>
</comment>
<dbReference type="Pfam" id="PF00135">
    <property type="entry name" value="COesterase"/>
    <property type="match status" value="1"/>
</dbReference>
<sequence length="630" mass="71816">MIFSRILWCYCILIFQVMCRDPPTIKITNQGMISGMFLKMYRTQRIVAYMGIPYAHPPLGGLRFSPPVIEGLTTWEGIRNGSISQASCYQNTNNPIPKHTQVLNKLLNKVMDMDDMMEDISSDQFSEDCLYLNIFVPDSPPPSEGFAVIAYLHSGDFSNGSPFEINPFQLVFKQKVIVVTIAFRLNILGFFTTLDGEAAGNFGLMDQSAALLWIKKNIKLFGGNEDNVTLMGHGSGATSVCAHLTSKEWSKDLFHKAVIMSGTSLLFDNEYHTSIRPASYYSKAVDRVSHAFSCFRRPTSSLMDCLRRIDAKILVENTQDQRWGPIVDEGLSNGTMPFIADKPALLIEQGHLRKIPILIGFTDMEDAYDLFAEDMVTKGIELDMYNTMINDVVSSDFSKYENNETMCMSNNQIVQEAVNFIYRPYPPTEDKITLRNLYLNFLNDRKYYAPSILMAAQMARMADTYVYRFDLKPRTMIDIPEDIGVPHGFEQIFLWGLPYWNSQSDVQWDNADKRVSDIIMTLWANFCKYTNPTQYGVYIKWDKFTQDNPNILIIDKSFNMSDLRSLNYLKVAFWNDYYPNVLSFAAACCNTSDSANHLFVPSFFNSTMALTLCLLGQLFIMLHYTTTLAI</sequence>
<dbReference type="InterPro" id="IPR002018">
    <property type="entry name" value="CarbesteraseB"/>
</dbReference>
<keyword evidence="7" id="KW-1185">Reference proteome</keyword>
<feature type="chain" id="PRO_5039916100" description="Carboxylesterase type B domain-containing protein" evidence="4">
    <location>
        <begin position="20"/>
        <end position="630"/>
    </location>
</feature>
<evidence type="ECO:0000259" key="5">
    <source>
        <dbReference type="Pfam" id="PF00135"/>
    </source>
</evidence>
<dbReference type="AlphaFoldDB" id="A0A9J6BQ16"/>
<evidence type="ECO:0000256" key="2">
    <source>
        <dbReference type="ARBA" id="ARBA00022729"/>
    </source>
</evidence>
<comment type="similarity">
    <text evidence="1">Belongs to the type-B carboxylesterase/lipase family.</text>
</comment>
<evidence type="ECO:0000256" key="1">
    <source>
        <dbReference type="ARBA" id="ARBA00005964"/>
    </source>
</evidence>
<name>A0A9J6BQ16_POLVA</name>
<gene>
    <name evidence="6" type="ORF">PVAND_001701</name>
</gene>
<evidence type="ECO:0000313" key="7">
    <source>
        <dbReference type="Proteomes" id="UP001107558"/>
    </source>
</evidence>
<dbReference type="EMBL" id="JADBJN010000003">
    <property type="protein sequence ID" value="KAG5671507.1"/>
    <property type="molecule type" value="Genomic_DNA"/>
</dbReference>
<evidence type="ECO:0000256" key="3">
    <source>
        <dbReference type="ARBA" id="ARBA00023180"/>
    </source>
</evidence>
<dbReference type="InterPro" id="IPR019819">
    <property type="entry name" value="Carboxylesterase_B_CS"/>
</dbReference>
<protein>
    <recommendedName>
        <fullName evidence="5">Carboxylesterase type B domain-containing protein</fullName>
    </recommendedName>
</protein>
<dbReference type="InterPro" id="IPR051093">
    <property type="entry name" value="Neuroligin/BSAL"/>
</dbReference>
<evidence type="ECO:0000313" key="6">
    <source>
        <dbReference type="EMBL" id="KAG5671507.1"/>
    </source>
</evidence>
<dbReference type="PANTHER" id="PTHR43903">
    <property type="entry name" value="NEUROLIGIN"/>
    <property type="match status" value="1"/>
</dbReference>
<evidence type="ECO:0000256" key="4">
    <source>
        <dbReference type="SAM" id="SignalP"/>
    </source>
</evidence>
<dbReference type="OrthoDB" id="408631at2759"/>
<feature type="signal peptide" evidence="4">
    <location>
        <begin position="1"/>
        <end position="19"/>
    </location>
</feature>
<dbReference type="InterPro" id="IPR029058">
    <property type="entry name" value="AB_hydrolase_fold"/>
</dbReference>
<accession>A0A9J6BQ16</accession>
<feature type="domain" description="Carboxylesterase type B" evidence="5">
    <location>
        <begin position="24"/>
        <end position="562"/>
    </location>
</feature>
<keyword evidence="3" id="KW-0325">Glycoprotein</keyword>
<proteinExistence type="inferred from homology"/>